<dbReference type="InterPro" id="IPR005607">
    <property type="entry name" value="BSD_dom"/>
</dbReference>
<proteinExistence type="predicted"/>
<dbReference type="Gene3D" id="1.10.3970.10">
    <property type="entry name" value="BSD domain"/>
    <property type="match status" value="1"/>
</dbReference>
<gene>
    <name evidence="3" type="ORF">M0R45_023417</name>
</gene>
<comment type="caution">
    <text evidence="3">The sequence shown here is derived from an EMBL/GenBank/DDBJ whole genome shotgun (WGS) entry which is preliminary data.</text>
</comment>
<feature type="domain" description="BSD" evidence="2">
    <location>
        <begin position="130"/>
        <end position="175"/>
    </location>
</feature>
<dbReference type="PROSITE" id="PS50858">
    <property type="entry name" value="BSD"/>
    <property type="match status" value="1"/>
</dbReference>
<dbReference type="SMART" id="SM00751">
    <property type="entry name" value="BSD"/>
    <property type="match status" value="1"/>
</dbReference>
<dbReference type="SUPFAM" id="SSF140383">
    <property type="entry name" value="BSD domain-like"/>
    <property type="match status" value="1"/>
</dbReference>
<sequence>MDIWNKARGVAEEAAKRSQDLTIGASKLSDIVSETAKRSREIIAAEAFKRADHIKHLADALAPLSLSQPPPPAETQREEAKDLEAFGITEELRDFANGITLVTFKDFPLPDDTQFSDVPTVTNVRQDLSEWQEKHANLVLSTVEEISKLRYELCPRVMTERKFWRIYFILVNNHVAPYEKRYLEDVKLKPTEQFVDGRVKEPTKVEITSKAKDMEEKHHTKTSISSTSEQDLDAFLLGESDDDPDHGDGDIDDDFDKLVDGSDEEKDKL</sequence>
<feature type="compositionally biased region" description="Basic and acidic residues" evidence="1">
    <location>
        <begin position="206"/>
        <end position="218"/>
    </location>
</feature>
<organism evidence="3 4">
    <name type="scientific">Rubus argutus</name>
    <name type="common">Southern blackberry</name>
    <dbReference type="NCBI Taxonomy" id="59490"/>
    <lineage>
        <taxon>Eukaryota</taxon>
        <taxon>Viridiplantae</taxon>
        <taxon>Streptophyta</taxon>
        <taxon>Embryophyta</taxon>
        <taxon>Tracheophyta</taxon>
        <taxon>Spermatophyta</taxon>
        <taxon>Magnoliopsida</taxon>
        <taxon>eudicotyledons</taxon>
        <taxon>Gunneridae</taxon>
        <taxon>Pentapetalae</taxon>
        <taxon>rosids</taxon>
        <taxon>fabids</taxon>
        <taxon>Rosales</taxon>
        <taxon>Rosaceae</taxon>
        <taxon>Rosoideae</taxon>
        <taxon>Rosoideae incertae sedis</taxon>
        <taxon>Rubus</taxon>
    </lineage>
</organism>
<name>A0AAW1WRB0_RUBAR</name>
<feature type="region of interest" description="Disordered" evidence="1">
    <location>
        <begin position="206"/>
        <end position="269"/>
    </location>
</feature>
<dbReference type="EMBL" id="JBEDUW010000005">
    <property type="protein sequence ID" value="KAK9926173.1"/>
    <property type="molecule type" value="Genomic_DNA"/>
</dbReference>
<dbReference type="Pfam" id="PF03909">
    <property type="entry name" value="BSD"/>
    <property type="match status" value="1"/>
</dbReference>
<evidence type="ECO:0000313" key="4">
    <source>
        <dbReference type="Proteomes" id="UP001457282"/>
    </source>
</evidence>
<protein>
    <recommendedName>
        <fullName evidence="2">BSD domain-containing protein</fullName>
    </recommendedName>
</protein>
<accession>A0AAW1WRB0</accession>
<reference evidence="3 4" key="1">
    <citation type="journal article" date="2023" name="G3 (Bethesda)">
        <title>A chromosome-length genome assembly and annotation of blackberry (Rubus argutus, cv. 'Hillquist').</title>
        <authorList>
            <person name="Bruna T."/>
            <person name="Aryal R."/>
            <person name="Dudchenko O."/>
            <person name="Sargent D.J."/>
            <person name="Mead D."/>
            <person name="Buti M."/>
            <person name="Cavallini A."/>
            <person name="Hytonen T."/>
            <person name="Andres J."/>
            <person name="Pham M."/>
            <person name="Weisz D."/>
            <person name="Mascagni F."/>
            <person name="Usai G."/>
            <person name="Natali L."/>
            <person name="Bassil N."/>
            <person name="Fernandez G.E."/>
            <person name="Lomsadze A."/>
            <person name="Armour M."/>
            <person name="Olukolu B."/>
            <person name="Poorten T."/>
            <person name="Britton C."/>
            <person name="Davik J."/>
            <person name="Ashrafi H."/>
            <person name="Aiden E.L."/>
            <person name="Borodovsky M."/>
            <person name="Worthington M."/>
        </authorList>
    </citation>
    <scope>NUCLEOTIDE SEQUENCE [LARGE SCALE GENOMIC DNA]</scope>
    <source>
        <strain evidence="3">PI 553951</strain>
    </source>
</reference>
<keyword evidence="4" id="KW-1185">Reference proteome</keyword>
<dbReference type="Proteomes" id="UP001457282">
    <property type="component" value="Unassembled WGS sequence"/>
</dbReference>
<dbReference type="InterPro" id="IPR035925">
    <property type="entry name" value="BSD_dom_sf"/>
</dbReference>
<evidence type="ECO:0000259" key="2">
    <source>
        <dbReference type="PROSITE" id="PS50858"/>
    </source>
</evidence>
<dbReference type="PANTHER" id="PTHR31923">
    <property type="entry name" value="BSD DOMAIN-CONTAINING PROTEIN"/>
    <property type="match status" value="1"/>
</dbReference>
<feature type="compositionally biased region" description="Acidic residues" evidence="1">
    <location>
        <begin position="239"/>
        <end position="255"/>
    </location>
</feature>
<evidence type="ECO:0000313" key="3">
    <source>
        <dbReference type="EMBL" id="KAK9926173.1"/>
    </source>
</evidence>
<feature type="compositionally biased region" description="Basic and acidic residues" evidence="1">
    <location>
        <begin position="256"/>
        <end position="269"/>
    </location>
</feature>
<dbReference type="AlphaFoldDB" id="A0AAW1WRB0"/>
<dbReference type="PANTHER" id="PTHR31923:SF1">
    <property type="entry name" value="BSD DOMAIN-CONTAINING PROTEIN"/>
    <property type="match status" value="1"/>
</dbReference>
<evidence type="ECO:0000256" key="1">
    <source>
        <dbReference type="SAM" id="MobiDB-lite"/>
    </source>
</evidence>